<organism evidence="1 2">
    <name type="scientific">Elysia crispata</name>
    <name type="common">lettuce slug</name>
    <dbReference type="NCBI Taxonomy" id="231223"/>
    <lineage>
        <taxon>Eukaryota</taxon>
        <taxon>Metazoa</taxon>
        <taxon>Spiralia</taxon>
        <taxon>Lophotrochozoa</taxon>
        <taxon>Mollusca</taxon>
        <taxon>Gastropoda</taxon>
        <taxon>Heterobranchia</taxon>
        <taxon>Euthyneura</taxon>
        <taxon>Panpulmonata</taxon>
        <taxon>Sacoglossa</taxon>
        <taxon>Placobranchoidea</taxon>
        <taxon>Plakobranchidae</taxon>
        <taxon>Elysia</taxon>
    </lineage>
</organism>
<evidence type="ECO:0000313" key="1">
    <source>
        <dbReference type="EMBL" id="KAK3778693.1"/>
    </source>
</evidence>
<protein>
    <submittedName>
        <fullName evidence="1">Uncharacterized protein</fullName>
    </submittedName>
</protein>
<proteinExistence type="predicted"/>
<accession>A0AAE1DR72</accession>
<dbReference type="AlphaFoldDB" id="A0AAE1DR72"/>
<dbReference type="Proteomes" id="UP001283361">
    <property type="component" value="Unassembled WGS sequence"/>
</dbReference>
<sequence length="275" mass="29842">MRACGATDNASDYGSEDSRKPVESVFPFELPALGQAPGTPWTGPFITSYQCTPEHVLGLKDDAINAGQESKKSLLWQVKSYQRHIGALKEGYKQGLLAAMIYMMDSYLELANKDGNNSSGADLDSRCSYPDQVVRVRGRYLYPQAISPVLGYEQGMKTAGEGYCYFTRLTQLQALLLAARETAAAAAKSLLYCVGSSQAIDSRAVGPVTFTGTSSRNDRNVRPGQRSVGRWRQAIPSLALRPFRVLKLHKVKLLQGGLTGGRLAEGKNSVVSLAL</sequence>
<evidence type="ECO:0000313" key="2">
    <source>
        <dbReference type="Proteomes" id="UP001283361"/>
    </source>
</evidence>
<dbReference type="EMBL" id="JAWDGP010002895">
    <property type="protein sequence ID" value="KAK3778693.1"/>
    <property type="molecule type" value="Genomic_DNA"/>
</dbReference>
<comment type="caution">
    <text evidence="1">The sequence shown here is derived from an EMBL/GenBank/DDBJ whole genome shotgun (WGS) entry which is preliminary data.</text>
</comment>
<reference evidence="1" key="1">
    <citation type="journal article" date="2023" name="G3 (Bethesda)">
        <title>A reference genome for the long-term kleptoplast-retaining sea slug Elysia crispata morphotype clarki.</title>
        <authorList>
            <person name="Eastman K.E."/>
            <person name="Pendleton A.L."/>
            <person name="Shaikh M.A."/>
            <person name="Suttiyut T."/>
            <person name="Ogas R."/>
            <person name="Tomko P."/>
            <person name="Gavelis G."/>
            <person name="Widhalm J.R."/>
            <person name="Wisecaver J.H."/>
        </authorList>
    </citation>
    <scope>NUCLEOTIDE SEQUENCE</scope>
    <source>
        <strain evidence="1">ECLA1</strain>
    </source>
</reference>
<name>A0AAE1DR72_9GAST</name>
<gene>
    <name evidence="1" type="ORF">RRG08_012966</name>
</gene>
<keyword evidence="2" id="KW-1185">Reference proteome</keyword>